<accession>A0A2K2D0U0</accession>
<evidence type="ECO:0000313" key="3">
    <source>
        <dbReference type="EMBL" id="PNT67894.1"/>
    </source>
</evidence>
<keyword evidence="2" id="KW-0732">Signal</keyword>
<feature type="compositionally biased region" description="Low complexity" evidence="1">
    <location>
        <begin position="71"/>
        <end position="91"/>
    </location>
</feature>
<gene>
    <name evidence="3" type="ORF">BRADI_3g33416v3</name>
</gene>
<dbReference type="InParanoid" id="A0A2K2D0U0"/>
<protein>
    <recommendedName>
        <fullName evidence="6">Vegetative cell wall protein gp1-like</fullName>
    </recommendedName>
</protein>
<dbReference type="Gramene" id="PNT67894">
    <property type="protein sequence ID" value="PNT67894"/>
    <property type="gene ID" value="BRADI_3g33416v3"/>
</dbReference>
<feature type="region of interest" description="Disordered" evidence="1">
    <location>
        <begin position="31"/>
        <end position="129"/>
    </location>
</feature>
<evidence type="ECO:0000256" key="2">
    <source>
        <dbReference type="SAM" id="SignalP"/>
    </source>
</evidence>
<organism evidence="3">
    <name type="scientific">Brachypodium distachyon</name>
    <name type="common">Purple false brome</name>
    <name type="synonym">Trachynia distachya</name>
    <dbReference type="NCBI Taxonomy" id="15368"/>
    <lineage>
        <taxon>Eukaryota</taxon>
        <taxon>Viridiplantae</taxon>
        <taxon>Streptophyta</taxon>
        <taxon>Embryophyta</taxon>
        <taxon>Tracheophyta</taxon>
        <taxon>Spermatophyta</taxon>
        <taxon>Magnoliopsida</taxon>
        <taxon>Liliopsida</taxon>
        <taxon>Poales</taxon>
        <taxon>Poaceae</taxon>
        <taxon>BOP clade</taxon>
        <taxon>Pooideae</taxon>
        <taxon>Stipodae</taxon>
        <taxon>Brachypodieae</taxon>
        <taxon>Brachypodium</taxon>
    </lineage>
</organism>
<dbReference type="AlphaFoldDB" id="A0A2K2D0U0"/>
<feature type="compositionally biased region" description="Pro residues" evidence="1">
    <location>
        <begin position="41"/>
        <end position="57"/>
    </location>
</feature>
<proteinExistence type="predicted"/>
<sequence length="251" mass="27078">MAIHWPAAALLFLPHPIPFFFLLLPPPPSHGRRALKAPSPRGLPPATPWPRAPPALPLPSRGRPAPRRPCSPRAPRSPEPLLLPSAPSRLSPSPPRLPPLRSPPSLPAPPSHLAGDRPPAPPGLPRACPRLHLARHPRAAQLPWPPPRAALPRARPSSSVFPNASIPLLPLALLPPARRPKSADAQAQQARGLLPFPFFSVFLEIVSLTCGPCLSVAVCYCLVLLHVCFDKPLPKSFLAHVKTEESRSRSL</sequence>
<evidence type="ECO:0000256" key="1">
    <source>
        <dbReference type="SAM" id="MobiDB-lite"/>
    </source>
</evidence>
<dbReference type="Proteomes" id="UP000008810">
    <property type="component" value="Chromosome 3"/>
</dbReference>
<reference evidence="3 4" key="1">
    <citation type="journal article" date="2010" name="Nature">
        <title>Genome sequencing and analysis of the model grass Brachypodium distachyon.</title>
        <authorList>
            <consortium name="International Brachypodium Initiative"/>
        </authorList>
    </citation>
    <scope>NUCLEOTIDE SEQUENCE [LARGE SCALE GENOMIC DNA]</scope>
    <source>
        <strain evidence="3 4">Bd21</strain>
    </source>
</reference>
<evidence type="ECO:0008006" key="6">
    <source>
        <dbReference type="Google" id="ProtNLM"/>
    </source>
</evidence>
<dbReference type="EMBL" id="CM000882">
    <property type="protein sequence ID" value="PNT67894.1"/>
    <property type="molecule type" value="Genomic_DNA"/>
</dbReference>
<keyword evidence="5" id="KW-1185">Reference proteome</keyword>
<feature type="compositionally biased region" description="Pro residues" evidence="1">
    <location>
        <begin position="92"/>
        <end position="110"/>
    </location>
</feature>
<dbReference type="EnsemblPlants" id="PNT67894">
    <property type="protein sequence ID" value="PNT67894"/>
    <property type="gene ID" value="BRADI_3g33416v3"/>
</dbReference>
<feature type="signal peptide" evidence="2">
    <location>
        <begin position="1"/>
        <end position="31"/>
    </location>
</feature>
<feature type="chain" id="PRO_5036043303" description="Vegetative cell wall protein gp1-like" evidence="2">
    <location>
        <begin position="32"/>
        <end position="251"/>
    </location>
</feature>
<reference evidence="3" key="2">
    <citation type="submission" date="2017-06" db="EMBL/GenBank/DDBJ databases">
        <title>WGS assembly of Brachypodium distachyon.</title>
        <authorList>
            <consortium name="The International Brachypodium Initiative"/>
            <person name="Lucas S."/>
            <person name="Harmon-Smith M."/>
            <person name="Lail K."/>
            <person name="Tice H."/>
            <person name="Grimwood J."/>
            <person name="Bruce D."/>
            <person name="Barry K."/>
            <person name="Shu S."/>
            <person name="Lindquist E."/>
            <person name="Wang M."/>
            <person name="Pitluck S."/>
            <person name="Vogel J.P."/>
            <person name="Garvin D.F."/>
            <person name="Mockler T.C."/>
            <person name="Schmutz J."/>
            <person name="Rokhsar D."/>
            <person name="Bevan M.W."/>
        </authorList>
    </citation>
    <scope>NUCLEOTIDE SEQUENCE</scope>
    <source>
        <strain evidence="3">Bd21</strain>
    </source>
</reference>
<reference evidence="4" key="3">
    <citation type="submission" date="2018-08" db="UniProtKB">
        <authorList>
            <consortium name="EnsemblPlants"/>
        </authorList>
    </citation>
    <scope>IDENTIFICATION</scope>
    <source>
        <strain evidence="4">cv. Bd21</strain>
    </source>
</reference>
<evidence type="ECO:0000313" key="5">
    <source>
        <dbReference type="Proteomes" id="UP000008810"/>
    </source>
</evidence>
<evidence type="ECO:0000313" key="4">
    <source>
        <dbReference type="EnsemblPlants" id="PNT67894"/>
    </source>
</evidence>
<name>A0A2K2D0U0_BRADI</name>